<dbReference type="InterPro" id="IPR012334">
    <property type="entry name" value="Pectin_lyas_fold"/>
</dbReference>
<protein>
    <recommendedName>
        <fullName evidence="2">Right handed beta helix domain-containing protein</fullName>
    </recommendedName>
</protein>
<dbReference type="SMART" id="SM00710">
    <property type="entry name" value="PbH1"/>
    <property type="match status" value="10"/>
</dbReference>
<evidence type="ECO:0000259" key="2">
    <source>
        <dbReference type="Pfam" id="PF13229"/>
    </source>
</evidence>
<dbReference type="Proteomes" id="UP000244727">
    <property type="component" value="Chromosome"/>
</dbReference>
<feature type="compositionally biased region" description="Basic and acidic residues" evidence="1">
    <location>
        <begin position="130"/>
        <end position="143"/>
    </location>
</feature>
<name>A0A2R4WY00_9EURY</name>
<evidence type="ECO:0000313" key="4">
    <source>
        <dbReference type="Proteomes" id="UP000244727"/>
    </source>
</evidence>
<dbReference type="Gene3D" id="2.160.20.10">
    <property type="entry name" value="Single-stranded right-handed beta-helix, Pectin lyase-like"/>
    <property type="match status" value="2"/>
</dbReference>
<evidence type="ECO:0000313" key="3">
    <source>
        <dbReference type="EMBL" id="AWB26390.1"/>
    </source>
</evidence>
<feature type="domain" description="Right handed beta helix" evidence="2">
    <location>
        <begin position="641"/>
        <end position="787"/>
    </location>
</feature>
<dbReference type="Pfam" id="PF13229">
    <property type="entry name" value="Beta_helix"/>
    <property type="match status" value="2"/>
</dbReference>
<proteinExistence type="predicted"/>
<gene>
    <name evidence="3" type="ORF">HARCEL1_00965</name>
</gene>
<dbReference type="InterPro" id="IPR036439">
    <property type="entry name" value="Dockerin_dom_sf"/>
</dbReference>
<feature type="compositionally biased region" description="Acidic residues" evidence="1">
    <location>
        <begin position="144"/>
        <end position="154"/>
    </location>
</feature>
<dbReference type="EMBL" id="CP028858">
    <property type="protein sequence ID" value="AWB26390.1"/>
    <property type="molecule type" value="Genomic_DNA"/>
</dbReference>
<sequence length="969" mass="101310">MMATDEHRARVVGTLILMTLAVTLIGSGVASASTTNVTDAAGVDSNASLEPIADRLPTDPNGDGLYEDIDGDGRWTFVDVNLFFQHSDEPVIRNHTAAYDFDGDGEISLQDTLSLFEERYDGDGDGLSTSEERALGTDPRLADTDGDGVDDGQEVETGTGPRVVNFDNAGVDCGGDCDVSSRSVAVGPSDPITAAGPRRTGPAVDIDPNTTYTGDIEPADADIVVAQDGGGDAETIQGGVDAASSGDVVYVRTGVYREQVTIDEQVTIVGPNATLSGSGLGNYTRGFTINESTTISGLTVEEFAGVMVDRQPNLEVTLRAVTIREAGTTAYASGSSADWTFENVTMSESGGIFAQDSTGDWMFENVSHSGYSSIFASRSTGDWSFDRVTIDDTSGHWIYASDSSGKWTISQAHVETAGAGIGATDTTGDWTLTRVNMTTGYAGGAIYAGGSEGDWTVLETSLTGGNVSYVLSATKSRGDWVVSHSAFLINGSGSGSGISASGSSGQWSISHSKISVHGDSLIVGQTGDWDVRETTFNGGNVGIQSGDHQGTLMISNVTFDQGSESVAMHSGNHSGQVTIRNVGIEDGTGILGGGTGDWELRNIHILNKSPTSSRHLGINIDSNGSNVTISNVVTSNVEMAILCGGDADSWTIHDTIIQNASNGLIIDVEGQTTVEETLIKNATKGIVADGSSHLNVSKVTLTAISDVGISYGSGPGNATLSKLRIADANRAIDLRNMGSTTVSRTIVRNASTGLAVTEGSVLEDAQTNQTVSVRRSRFSNTDRAIWTDTDALDRVTATEFRWVDEAINASETNATIDARENWWGSDGLTESDTTGDVLTGEACDEPCAGYIRDSGATSGDILPTASLVTGEGVAVWNQRFGTTENATIAIEYETTALDDNATATLIAAPNREPMLWTLDPPTNGTVERTLSADRFHADDSVGERVTMILETTDARVTVANVTVGTATAA</sequence>
<dbReference type="InterPro" id="IPR039448">
    <property type="entry name" value="Beta_helix"/>
</dbReference>
<dbReference type="InterPro" id="IPR011050">
    <property type="entry name" value="Pectin_lyase_fold/virulence"/>
</dbReference>
<organism evidence="3 4">
    <name type="scientific">Halococcoides cellulosivorans</name>
    <dbReference type="NCBI Taxonomy" id="1679096"/>
    <lineage>
        <taxon>Archaea</taxon>
        <taxon>Methanobacteriati</taxon>
        <taxon>Methanobacteriota</taxon>
        <taxon>Stenosarchaea group</taxon>
        <taxon>Halobacteria</taxon>
        <taxon>Halobacteriales</taxon>
        <taxon>Haloarculaceae</taxon>
        <taxon>Halococcoides</taxon>
    </lineage>
</organism>
<dbReference type="RefSeq" id="WP_108380759.1">
    <property type="nucleotide sequence ID" value="NZ_CP028858.1"/>
</dbReference>
<dbReference type="GeneID" id="36511034"/>
<dbReference type="SUPFAM" id="SSF51126">
    <property type="entry name" value="Pectin lyase-like"/>
    <property type="match status" value="2"/>
</dbReference>
<reference evidence="3 4" key="1">
    <citation type="submission" date="2018-04" db="EMBL/GenBank/DDBJ databases">
        <title>Halococcoides cellulosivorans gen. nov., sp. nov., an extremely halophilic cellulose-utilizing haloarchaeon from hypersaline lakes.</title>
        <authorList>
            <person name="Sorokin D.Y."/>
            <person name="Toshchakov S.V."/>
            <person name="Samarov N.I."/>
            <person name="Korzhenkov A."/>
            <person name="Kublanov I.V."/>
        </authorList>
    </citation>
    <scope>NUCLEOTIDE SEQUENCE [LARGE SCALE GENOMIC DNA]</scope>
    <source>
        <strain evidence="3 4">HArcel1</strain>
    </source>
</reference>
<feature type="domain" description="Right handed beta helix" evidence="2">
    <location>
        <begin position="291"/>
        <end position="431"/>
    </location>
</feature>
<accession>A0A2R4WY00</accession>
<keyword evidence="4" id="KW-1185">Reference proteome</keyword>
<dbReference type="KEGG" id="harc:HARCEL1_00965"/>
<evidence type="ECO:0000256" key="1">
    <source>
        <dbReference type="SAM" id="MobiDB-lite"/>
    </source>
</evidence>
<dbReference type="SUPFAM" id="SSF63446">
    <property type="entry name" value="Type I dockerin domain"/>
    <property type="match status" value="1"/>
</dbReference>
<dbReference type="GO" id="GO:0000272">
    <property type="term" value="P:polysaccharide catabolic process"/>
    <property type="evidence" value="ECO:0007669"/>
    <property type="project" value="InterPro"/>
</dbReference>
<dbReference type="AlphaFoldDB" id="A0A2R4WY00"/>
<dbReference type="InterPro" id="IPR006626">
    <property type="entry name" value="PbH1"/>
</dbReference>
<feature type="region of interest" description="Disordered" evidence="1">
    <location>
        <begin position="121"/>
        <end position="160"/>
    </location>
</feature>